<dbReference type="InterPro" id="IPR050707">
    <property type="entry name" value="HTH_MetabolicPath_Reg"/>
</dbReference>
<dbReference type="OrthoDB" id="4068713at2"/>
<dbReference type="InterPro" id="IPR029016">
    <property type="entry name" value="GAF-like_dom_sf"/>
</dbReference>
<dbReference type="EMBL" id="VOBL01000002">
    <property type="protein sequence ID" value="KAA0979282.1"/>
    <property type="molecule type" value="Genomic_DNA"/>
</dbReference>
<dbReference type="PROSITE" id="PS51077">
    <property type="entry name" value="HTH_ICLR"/>
    <property type="match status" value="1"/>
</dbReference>
<dbReference type="Pfam" id="PF01614">
    <property type="entry name" value="IclR_C"/>
    <property type="match status" value="1"/>
</dbReference>
<dbReference type="PANTHER" id="PTHR30136">
    <property type="entry name" value="HELIX-TURN-HELIX TRANSCRIPTIONAL REGULATOR, ICLR FAMILY"/>
    <property type="match status" value="1"/>
</dbReference>
<dbReference type="GO" id="GO:0003677">
    <property type="term" value="F:DNA binding"/>
    <property type="evidence" value="ECO:0007669"/>
    <property type="project" value="UniProtKB-KW"/>
</dbReference>
<dbReference type="InterPro" id="IPR014757">
    <property type="entry name" value="Tscrpt_reg_IclR_C"/>
</dbReference>
<gene>
    <name evidence="6" type="ORF">FQ154_02295</name>
</gene>
<evidence type="ECO:0000313" key="7">
    <source>
        <dbReference type="Proteomes" id="UP000323856"/>
    </source>
</evidence>
<accession>A0A5B0ELI5</accession>
<keyword evidence="3" id="KW-0804">Transcription</keyword>
<dbReference type="SUPFAM" id="SSF55781">
    <property type="entry name" value="GAF domain-like"/>
    <property type="match status" value="1"/>
</dbReference>
<dbReference type="Gene3D" id="1.10.10.10">
    <property type="entry name" value="Winged helix-like DNA-binding domain superfamily/Winged helix DNA-binding domain"/>
    <property type="match status" value="1"/>
</dbReference>
<dbReference type="PROSITE" id="PS51078">
    <property type="entry name" value="ICLR_ED"/>
    <property type="match status" value="1"/>
</dbReference>
<evidence type="ECO:0000259" key="4">
    <source>
        <dbReference type="PROSITE" id="PS51077"/>
    </source>
</evidence>
<evidence type="ECO:0000256" key="1">
    <source>
        <dbReference type="ARBA" id="ARBA00023015"/>
    </source>
</evidence>
<evidence type="ECO:0000256" key="2">
    <source>
        <dbReference type="ARBA" id="ARBA00023125"/>
    </source>
</evidence>
<feature type="domain" description="IclR-ED" evidence="5">
    <location>
        <begin position="81"/>
        <end position="258"/>
    </location>
</feature>
<dbReference type="InterPro" id="IPR005471">
    <property type="entry name" value="Tscrpt_reg_IclR_N"/>
</dbReference>
<dbReference type="PANTHER" id="PTHR30136:SF24">
    <property type="entry name" value="HTH-TYPE TRANSCRIPTIONAL REPRESSOR ALLR"/>
    <property type="match status" value="1"/>
</dbReference>
<dbReference type="SUPFAM" id="SSF46785">
    <property type="entry name" value="Winged helix' DNA-binding domain"/>
    <property type="match status" value="1"/>
</dbReference>
<dbReference type="Gene3D" id="3.30.450.40">
    <property type="match status" value="1"/>
</dbReference>
<dbReference type="InterPro" id="IPR036388">
    <property type="entry name" value="WH-like_DNA-bd_sf"/>
</dbReference>
<comment type="caution">
    <text evidence="6">The sequence shown here is derived from an EMBL/GenBank/DDBJ whole genome shotgun (WGS) entry which is preliminary data.</text>
</comment>
<feature type="domain" description="HTH iclR-type" evidence="4">
    <location>
        <begin position="20"/>
        <end position="80"/>
    </location>
</feature>
<evidence type="ECO:0000259" key="5">
    <source>
        <dbReference type="PROSITE" id="PS51078"/>
    </source>
</evidence>
<reference evidence="6 7" key="1">
    <citation type="submission" date="2019-07" db="EMBL/GenBank/DDBJ databases">
        <title>Analysis of the biochemical properties, biological activity and biotechnological potential of siderophores and biosurfactants produced by Antarctic psychrotolerant bacteria.</title>
        <authorList>
            <person name="Styczynski M."/>
            <person name="Krucon T."/>
            <person name="Decewicz P."/>
            <person name="Dziewit L."/>
        </authorList>
    </citation>
    <scope>NUCLEOTIDE SEQUENCE [LARGE SCALE GENOMIC DNA]</scope>
    <source>
        <strain evidence="6 7">ANT_H27</strain>
    </source>
</reference>
<dbReference type="Pfam" id="PF09339">
    <property type="entry name" value="HTH_IclR"/>
    <property type="match status" value="1"/>
</dbReference>
<sequence>MANAAPRKARDSSTTPVTADSVTWRSLEVLGAFDAEHPQLSLSEIARRTGLPLATAHRLSGELLRWGALGKDQNKFVIGQRLWQIGRLAPVQQDIAELASPYMQDVLFVTQNVVNLFILDGEAVLLLERISGTRAGSPFRRVGSHLSLHASAAGKIMLAHIGMDLLPEATKLKAVTDHTIVDRQDLEAEIRRVRQQGFATTSQESGLDNYGLAVPIQLPTGRVVAALGVVSQGQAPSIGSVVPVLRIAARGIARSLARSEMI</sequence>
<evidence type="ECO:0000256" key="3">
    <source>
        <dbReference type="ARBA" id="ARBA00023163"/>
    </source>
</evidence>
<dbReference type="Proteomes" id="UP000323856">
    <property type="component" value="Unassembled WGS sequence"/>
</dbReference>
<dbReference type="SMART" id="SM00346">
    <property type="entry name" value="HTH_ICLR"/>
    <property type="match status" value="1"/>
</dbReference>
<dbReference type="AlphaFoldDB" id="A0A5B0ELI5"/>
<dbReference type="InterPro" id="IPR036390">
    <property type="entry name" value="WH_DNA-bd_sf"/>
</dbReference>
<protein>
    <submittedName>
        <fullName evidence="6">IclR family transcriptional regulator</fullName>
    </submittedName>
</protein>
<dbReference type="GO" id="GO:0003700">
    <property type="term" value="F:DNA-binding transcription factor activity"/>
    <property type="evidence" value="ECO:0007669"/>
    <property type="project" value="TreeGrafter"/>
</dbReference>
<keyword evidence="1" id="KW-0805">Transcription regulation</keyword>
<keyword evidence="2" id="KW-0238">DNA-binding</keyword>
<proteinExistence type="predicted"/>
<dbReference type="GO" id="GO:0045892">
    <property type="term" value="P:negative regulation of DNA-templated transcription"/>
    <property type="evidence" value="ECO:0007669"/>
    <property type="project" value="TreeGrafter"/>
</dbReference>
<name>A0A5B0ELI5_9MICC</name>
<evidence type="ECO:0000313" key="6">
    <source>
        <dbReference type="EMBL" id="KAA0979282.1"/>
    </source>
</evidence>
<dbReference type="RefSeq" id="WP_149618546.1">
    <property type="nucleotide sequence ID" value="NZ_VOBL01000002.1"/>
</dbReference>
<organism evidence="6 7">
    <name type="scientific">Paeniglutamicibacter gangotriensis</name>
    <dbReference type="NCBI Taxonomy" id="254787"/>
    <lineage>
        <taxon>Bacteria</taxon>
        <taxon>Bacillati</taxon>
        <taxon>Actinomycetota</taxon>
        <taxon>Actinomycetes</taxon>
        <taxon>Micrococcales</taxon>
        <taxon>Micrococcaceae</taxon>
        <taxon>Paeniglutamicibacter</taxon>
    </lineage>
</organism>